<dbReference type="PATRIC" id="fig|1414851.3.peg.1469"/>
<feature type="domain" description="DUF1232" evidence="5">
    <location>
        <begin position="50"/>
        <end position="84"/>
    </location>
</feature>
<organism evidence="6 7">
    <name type="scientific">Pelistega indica</name>
    <dbReference type="NCBI Taxonomy" id="1414851"/>
    <lineage>
        <taxon>Bacteria</taxon>
        <taxon>Pseudomonadati</taxon>
        <taxon>Pseudomonadota</taxon>
        <taxon>Betaproteobacteria</taxon>
        <taxon>Burkholderiales</taxon>
        <taxon>Alcaligenaceae</taxon>
        <taxon>Pelistega</taxon>
    </lineage>
</organism>
<dbReference type="OrthoDB" id="9804184at2"/>
<reference evidence="6 7" key="1">
    <citation type="submission" date="2013-11" db="EMBL/GenBank/DDBJ databases">
        <title>Genomic analysis of Pelistega sp. HM-7.</title>
        <authorList>
            <person name="Kumbhare S.V."/>
            <person name="Shetty S.A."/>
            <person name="Sharma O."/>
            <person name="Dhotre D.P."/>
        </authorList>
    </citation>
    <scope>NUCLEOTIDE SEQUENCE [LARGE SCALE GENOMIC DNA]</scope>
    <source>
        <strain evidence="6 7">HM-7</strain>
    </source>
</reference>
<evidence type="ECO:0000256" key="3">
    <source>
        <dbReference type="ARBA" id="ARBA00022989"/>
    </source>
</evidence>
<proteinExistence type="predicted"/>
<keyword evidence="7" id="KW-1185">Reference proteome</keyword>
<dbReference type="AlphaFoldDB" id="V8G3S0"/>
<keyword evidence="4" id="KW-0472">Membrane</keyword>
<comment type="subcellular location">
    <subcellularLocation>
        <location evidence="1">Endomembrane system</location>
        <topology evidence="1">Multi-pass membrane protein</topology>
    </subcellularLocation>
</comment>
<dbReference type="Pfam" id="PF06803">
    <property type="entry name" value="DUF1232"/>
    <property type="match status" value="1"/>
</dbReference>
<evidence type="ECO:0000256" key="1">
    <source>
        <dbReference type="ARBA" id="ARBA00004127"/>
    </source>
</evidence>
<dbReference type="InterPro" id="IPR010652">
    <property type="entry name" value="DUF1232"/>
</dbReference>
<dbReference type="PIRSF" id="PIRSF031804">
    <property type="entry name" value="UCP031804"/>
    <property type="match status" value="1"/>
</dbReference>
<dbReference type="Proteomes" id="UP000018766">
    <property type="component" value="Unassembled WGS sequence"/>
</dbReference>
<keyword evidence="2" id="KW-0812">Transmembrane</keyword>
<name>V8G3S0_9BURK</name>
<evidence type="ECO:0000256" key="2">
    <source>
        <dbReference type="ARBA" id="ARBA00022692"/>
    </source>
</evidence>
<evidence type="ECO:0000313" key="7">
    <source>
        <dbReference type="Proteomes" id="UP000018766"/>
    </source>
</evidence>
<evidence type="ECO:0000259" key="5">
    <source>
        <dbReference type="Pfam" id="PF06803"/>
    </source>
</evidence>
<evidence type="ECO:0000256" key="4">
    <source>
        <dbReference type="ARBA" id="ARBA00023136"/>
    </source>
</evidence>
<dbReference type="EMBL" id="AYSV01000087">
    <property type="protein sequence ID" value="ETD70746.1"/>
    <property type="molecule type" value="Genomic_DNA"/>
</dbReference>
<sequence length="127" mass="14147">MNHKDPSVKETQNLMGQLSKLAKRLGEPLLEKALYLYYGLKNPSTPKWARKVIYGALAYLVLPVDAIPDLLPGVGFTDDLSVIAAALATVSYYITPEVKAQAKEKMAKWFSKKQPINDLNDNIIDIK</sequence>
<accession>V8G3S0</accession>
<dbReference type="InterPro" id="IPR016983">
    <property type="entry name" value="UCP031804"/>
</dbReference>
<evidence type="ECO:0000313" key="6">
    <source>
        <dbReference type="EMBL" id="ETD70746.1"/>
    </source>
</evidence>
<gene>
    <name evidence="6" type="ORF">V757_07140</name>
</gene>
<protein>
    <recommendedName>
        <fullName evidence="5">DUF1232 domain-containing protein</fullName>
    </recommendedName>
</protein>
<dbReference type="GO" id="GO:0012505">
    <property type="term" value="C:endomembrane system"/>
    <property type="evidence" value="ECO:0007669"/>
    <property type="project" value="UniProtKB-SubCell"/>
</dbReference>
<comment type="caution">
    <text evidence="6">The sequence shown here is derived from an EMBL/GenBank/DDBJ whole genome shotgun (WGS) entry which is preliminary data.</text>
</comment>
<keyword evidence="3" id="KW-1133">Transmembrane helix</keyword>